<accession>A0A0D8J1I0</accession>
<protein>
    <submittedName>
        <fullName evidence="1">Uncharacterized protein</fullName>
    </submittedName>
</protein>
<comment type="caution">
    <text evidence="1">The sequence shown here is derived from an EMBL/GenBank/DDBJ whole genome shotgun (WGS) entry which is preliminary data.</text>
</comment>
<organism evidence="1 2">
    <name type="scientific">Ruthenibacterium lactatiformans</name>
    <dbReference type="NCBI Taxonomy" id="1550024"/>
    <lineage>
        <taxon>Bacteria</taxon>
        <taxon>Bacillati</taxon>
        <taxon>Bacillota</taxon>
        <taxon>Clostridia</taxon>
        <taxon>Eubacteriales</taxon>
        <taxon>Oscillospiraceae</taxon>
        <taxon>Ruthenibacterium</taxon>
    </lineage>
</organism>
<proteinExistence type="predicted"/>
<name>A0A0D8J1I0_9FIRM</name>
<sequence>MFGKTGYLIVFATSIYRNLALISTEIKRFLSEITKFGAFSNFDKEYLAILSENIPFIFANDTKTFSLLFYTFI</sequence>
<reference evidence="1" key="1">
    <citation type="submission" date="2015-02" db="EMBL/GenBank/DDBJ databases">
        <title>A novel member of the family Ruminococcaceae isolated from human feces.</title>
        <authorList>
            <person name="Shkoporov A.N."/>
            <person name="Chaplin A.V."/>
            <person name="Motuzova O.V."/>
            <person name="Kafarskaia L.I."/>
            <person name="Khokhlova E.V."/>
            <person name="Efimov B.A."/>
        </authorList>
    </citation>
    <scope>NUCLEOTIDE SEQUENCE [LARGE SCALE GENOMIC DNA]</scope>
    <source>
        <strain evidence="1">585-1</strain>
    </source>
</reference>
<evidence type="ECO:0000313" key="1">
    <source>
        <dbReference type="EMBL" id="KJF40825.1"/>
    </source>
</evidence>
<gene>
    <name evidence="1" type="ORF">TQ39_04770</name>
</gene>
<keyword evidence="2" id="KW-1185">Reference proteome</keyword>
<dbReference type="Proteomes" id="UP000032483">
    <property type="component" value="Unassembled WGS sequence"/>
</dbReference>
<dbReference type="EMBL" id="JXXK01000004">
    <property type="protein sequence ID" value="KJF40825.1"/>
    <property type="molecule type" value="Genomic_DNA"/>
</dbReference>
<dbReference type="AlphaFoldDB" id="A0A0D8J1I0"/>
<evidence type="ECO:0000313" key="2">
    <source>
        <dbReference type="Proteomes" id="UP000032483"/>
    </source>
</evidence>